<evidence type="ECO:0000256" key="2">
    <source>
        <dbReference type="ARBA" id="ARBA00022692"/>
    </source>
</evidence>
<dbReference type="PANTHER" id="PTHR11048:SF5">
    <property type="entry name" value="DECAPRENYL-PHOSPHATE PHOSPHORIBOSYLTRANSFERASE"/>
    <property type="match status" value="1"/>
</dbReference>
<feature type="transmembrane region" description="Helical" evidence="5">
    <location>
        <begin position="35"/>
        <end position="58"/>
    </location>
</feature>
<organism evidence="6 7">
    <name type="scientific">Candidatus Magasanikbacteria bacterium RIFOXYD2_FULL_36_9</name>
    <dbReference type="NCBI Taxonomy" id="1798707"/>
    <lineage>
        <taxon>Bacteria</taxon>
        <taxon>Candidatus Magasanikiibacteriota</taxon>
    </lineage>
</organism>
<dbReference type="InterPro" id="IPR044878">
    <property type="entry name" value="UbiA_sf"/>
</dbReference>
<dbReference type="AlphaFoldDB" id="A0A1F6P0Z7"/>
<keyword evidence="2 5" id="KW-0812">Transmembrane</keyword>
<dbReference type="Gene3D" id="1.10.357.140">
    <property type="entry name" value="UbiA prenyltransferase"/>
    <property type="match status" value="1"/>
</dbReference>
<keyword evidence="3 5" id="KW-1133">Transmembrane helix</keyword>
<name>A0A1F6P0Z7_9BACT</name>
<evidence type="ECO:0000313" key="6">
    <source>
        <dbReference type="EMBL" id="OGH89846.1"/>
    </source>
</evidence>
<feature type="transmembrane region" description="Helical" evidence="5">
    <location>
        <begin position="197"/>
        <end position="220"/>
    </location>
</feature>
<feature type="transmembrane region" description="Helical" evidence="5">
    <location>
        <begin position="79"/>
        <end position="100"/>
    </location>
</feature>
<protein>
    <recommendedName>
        <fullName evidence="8">Decaprenyl-phosphate phosphoribosyltransferase</fullName>
    </recommendedName>
</protein>
<comment type="subcellular location">
    <subcellularLocation>
        <location evidence="1">Membrane</location>
        <topology evidence="1">Multi-pass membrane protein</topology>
    </subcellularLocation>
</comment>
<comment type="caution">
    <text evidence="6">The sequence shown here is derived from an EMBL/GenBank/DDBJ whole genome shotgun (WGS) entry which is preliminary data.</text>
</comment>
<feature type="transmembrane region" description="Helical" evidence="5">
    <location>
        <begin position="154"/>
        <end position="176"/>
    </location>
</feature>
<gene>
    <name evidence="6" type="ORF">A2537_01360</name>
</gene>
<feature type="transmembrane region" description="Helical" evidence="5">
    <location>
        <begin position="129"/>
        <end position="148"/>
    </location>
</feature>
<sequence>MAYLTLLRPKQWVKNFLVFVPIFFAQDFFGKDKIWQASLSFVVFCFIASTVYIVNDIFDKKTDQNHPKKQYRPIASGKISIKAAIFMATFIFSIGIILAYIFIPKAIPLLLIYVFLNLIYSYRIKHIVVFDVLLVSVFYLLRILIGGFATSTPISSWLILCVFFASLLVIIGKRLGEQGQLHKRVVLQYYSNDFLRQLLSVSSSLVIASYGLYSILGFHLGDHPDLVVYSIFFVVLGVFRYLYLIYSSAEIEYPEKLIFADKIVFGSIVSWVIYMFFIIYI</sequence>
<dbReference type="Proteomes" id="UP000178490">
    <property type="component" value="Unassembled WGS sequence"/>
</dbReference>
<feature type="transmembrane region" description="Helical" evidence="5">
    <location>
        <begin position="12"/>
        <end position="29"/>
    </location>
</feature>
<dbReference type="GO" id="GO:0016765">
    <property type="term" value="F:transferase activity, transferring alkyl or aryl (other than methyl) groups"/>
    <property type="evidence" value="ECO:0007669"/>
    <property type="project" value="InterPro"/>
</dbReference>
<reference evidence="6 7" key="1">
    <citation type="journal article" date="2016" name="Nat. Commun.">
        <title>Thousands of microbial genomes shed light on interconnected biogeochemical processes in an aquifer system.</title>
        <authorList>
            <person name="Anantharaman K."/>
            <person name="Brown C.T."/>
            <person name="Hug L.A."/>
            <person name="Sharon I."/>
            <person name="Castelle C.J."/>
            <person name="Probst A.J."/>
            <person name="Thomas B.C."/>
            <person name="Singh A."/>
            <person name="Wilkins M.J."/>
            <person name="Karaoz U."/>
            <person name="Brodie E.L."/>
            <person name="Williams K.H."/>
            <person name="Hubbard S.S."/>
            <person name="Banfield J.F."/>
        </authorList>
    </citation>
    <scope>NUCLEOTIDE SEQUENCE [LARGE SCALE GENOMIC DNA]</scope>
</reference>
<dbReference type="InterPro" id="IPR039653">
    <property type="entry name" value="Prenyltransferase"/>
</dbReference>
<feature type="transmembrane region" description="Helical" evidence="5">
    <location>
        <begin position="226"/>
        <end position="246"/>
    </location>
</feature>
<evidence type="ECO:0000256" key="4">
    <source>
        <dbReference type="ARBA" id="ARBA00023136"/>
    </source>
</evidence>
<proteinExistence type="predicted"/>
<accession>A0A1F6P0Z7</accession>
<evidence type="ECO:0000256" key="3">
    <source>
        <dbReference type="ARBA" id="ARBA00022989"/>
    </source>
</evidence>
<dbReference type="Pfam" id="PF01040">
    <property type="entry name" value="UbiA"/>
    <property type="match status" value="1"/>
</dbReference>
<feature type="transmembrane region" description="Helical" evidence="5">
    <location>
        <begin position="106"/>
        <end position="122"/>
    </location>
</feature>
<evidence type="ECO:0000313" key="7">
    <source>
        <dbReference type="Proteomes" id="UP000178490"/>
    </source>
</evidence>
<feature type="transmembrane region" description="Helical" evidence="5">
    <location>
        <begin position="258"/>
        <end position="280"/>
    </location>
</feature>
<dbReference type="GO" id="GO:0009247">
    <property type="term" value="P:glycolipid biosynthetic process"/>
    <property type="evidence" value="ECO:0007669"/>
    <property type="project" value="TreeGrafter"/>
</dbReference>
<keyword evidence="4 5" id="KW-0472">Membrane</keyword>
<evidence type="ECO:0008006" key="8">
    <source>
        <dbReference type="Google" id="ProtNLM"/>
    </source>
</evidence>
<evidence type="ECO:0000256" key="1">
    <source>
        <dbReference type="ARBA" id="ARBA00004141"/>
    </source>
</evidence>
<dbReference type="InterPro" id="IPR000537">
    <property type="entry name" value="UbiA_prenyltransferase"/>
</dbReference>
<evidence type="ECO:0000256" key="5">
    <source>
        <dbReference type="SAM" id="Phobius"/>
    </source>
</evidence>
<dbReference type="GO" id="GO:0005886">
    <property type="term" value="C:plasma membrane"/>
    <property type="evidence" value="ECO:0007669"/>
    <property type="project" value="TreeGrafter"/>
</dbReference>
<dbReference type="CDD" id="cd13963">
    <property type="entry name" value="PT_UbiA_2"/>
    <property type="match status" value="1"/>
</dbReference>
<dbReference type="EMBL" id="MFRC01000022">
    <property type="protein sequence ID" value="OGH89846.1"/>
    <property type="molecule type" value="Genomic_DNA"/>
</dbReference>
<dbReference type="PANTHER" id="PTHR11048">
    <property type="entry name" value="PRENYLTRANSFERASES"/>
    <property type="match status" value="1"/>
</dbReference>